<dbReference type="EMBL" id="JBDODL010000170">
    <property type="protein sequence ID" value="MES1918975.1"/>
    <property type="molecule type" value="Genomic_DNA"/>
</dbReference>
<gene>
    <name evidence="1" type="ORF">MHBO_000860</name>
</gene>
<dbReference type="InterPro" id="IPR013083">
    <property type="entry name" value="Znf_RING/FYVE/PHD"/>
</dbReference>
<keyword evidence="2" id="KW-1185">Reference proteome</keyword>
<dbReference type="SUPFAM" id="SSF51197">
    <property type="entry name" value="Clavaminate synthase-like"/>
    <property type="match status" value="1"/>
</dbReference>
<evidence type="ECO:0000313" key="2">
    <source>
        <dbReference type="Proteomes" id="UP001439008"/>
    </source>
</evidence>
<dbReference type="Proteomes" id="UP001439008">
    <property type="component" value="Unassembled WGS sequence"/>
</dbReference>
<comment type="caution">
    <text evidence="1">The sequence shown here is derived from an EMBL/GenBank/DDBJ whole genome shotgun (WGS) entry which is preliminary data.</text>
</comment>
<dbReference type="Gene3D" id="3.30.40.10">
    <property type="entry name" value="Zinc/RING finger domain, C3HC4 (zinc finger)"/>
    <property type="match status" value="1"/>
</dbReference>
<dbReference type="SUPFAM" id="SSF57903">
    <property type="entry name" value="FYVE/PHD zinc finger"/>
    <property type="match status" value="1"/>
</dbReference>
<dbReference type="CDD" id="cd15489">
    <property type="entry name" value="PHD_SF"/>
    <property type="match status" value="1"/>
</dbReference>
<sequence>MPLNKIEKSKIKTNSKLILKKNKNLFNKTKIQIGNYLLAPGKNLFPLKNSNDFLKNEDYKNIKEKIDRDGYFYLKNFFDKKTIETARKKIFVFLANSNLAKKLNFGKNIAVLNDENKEGFTVQMISGKETKEKPNFDTEKWKDLCQSKELKKIYDGLSLNGLLKSVFGNIKMLSDQSWLRLIGRNGATQEHADYYYFKNESVFNIFAKEIKKERIGNFGFGKENCFVCRKSTKETEFRKCALCAKLSHLDCLDGERKNSLSKKHFANEGEFHCKECASSFFGAYTCWICLGEKYKPSNSILGISPKSQNLANFDLPQFGKQVPTGFDKNSVWEIAPEMEGGDIIVFNIKTVHGASINTSRNLRLSCDVRFLVKEL</sequence>
<organism evidence="1 2">
    <name type="scientific">Bonamia ostreae</name>
    <dbReference type="NCBI Taxonomy" id="126728"/>
    <lineage>
        <taxon>Eukaryota</taxon>
        <taxon>Sar</taxon>
        <taxon>Rhizaria</taxon>
        <taxon>Endomyxa</taxon>
        <taxon>Ascetosporea</taxon>
        <taxon>Haplosporida</taxon>
        <taxon>Bonamia</taxon>
    </lineage>
</organism>
<dbReference type="InterPro" id="IPR011011">
    <property type="entry name" value="Znf_FYVE_PHD"/>
</dbReference>
<dbReference type="PANTHER" id="PTHR40128:SF1">
    <property type="entry name" value="PHYTANOYL-COA HYDROXYLASE"/>
    <property type="match status" value="1"/>
</dbReference>
<protein>
    <recommendedName>
        <fullName evidence="3">Phytanoyl-CoA dioxygenase</fullName>
    </recommendedName>
</protein>
<evidence type="ECO:0000313" key="1">
    <source>
        <dbReference type="EMBL" id="MES1918975.1"/>
    </source>
</evidence>
<name>A0ABV2AH30_9EUKA</name>
<evidence type="ECO:0008006" key="3">
    <source>
        <dbReference type="Google" id="ProtNLM"/>
    </source>
</evidence>
<accession>A0ABV2AH30</accession>
<dbReference type="PANTHER" id="PTHR40128">
    <property type="entry name" value="EXPRESSED PROTEIN"/>
    <property type="match status" value="1"/>
</dbReference>
<proteinExistence type="predicted"/>
<dbReference type="Gene3D" id="2.60.120.620">
    <property type="entry name" value="q2cbj1_9rhob like domain"/>
    <property type="match status" value="2"/>
</dbReference>
<reference evidence="1 2" key="1">
    <citation type="journal article" date="2024" name="BMC Biol.">
        <title>Comparative genomics of Ascetosporea gives new insight into the evolutionary basis for animal parasitism in Rhizaria.</title>
        <authorList>
            <person name="Hiltunen Thoren M."/>
            <person name="Onut-Brannstrom I."/>
            <person name="Alfjorden A."/>
            <person name="Peckova H."/>
            <person name="Swords F."/>
            <person name="Hooper C."/>
            <person name="Holzer A.S."/>
            <person name="Bass D."/>
            <person name="Burki F."/>
        </authorList>
    </citation>
    <scope>NUCLEOTIDE SEQUENCE [LARGE SCALE GENOMIC DNA]</scope>
    <source>
        <strain evidence="1">20-A016</strain>
    </source>
</reference>